<dbReference type="AlphaFoldDB" id="A0A4Z0PN01"/>
<dbReference type="CDD" id="cd00761">
    <property type="entry name" value="Glyco_tranf_GTA_type"/>
    <property type="match status" value="1"/>
</dbReference>
<feature type="domain" description="Glycosyltransferase 2-like" evidence="1">
    <location>
        <begin position="33"/>
        <end position="132"/>
    </location>
</feature>
<sequence length="262" mass="29004">MLNAAGRWKVGPSGPERQLFGRKSRIVGIHFALITPSHNRRQYLPEASLQATISAPLDFPREHLIYENGSTDGTTAWLREAVRQPDHALRYWSHPDTVRAGRARNRLIEQTDTGAWLVPLDDDDVLLQRCLYHYTTMPGWLKRIRSSPGSWPTSPAWTRMGATCPARIITPGTSKRRRQCCRPFSKPSTLFRATCATAGRYLTRSGATTKSCPWPRTSTCTCAFCWPDICRCCLPTSATCTASTAATSALASMPASTARTCG</sequence>
<proteinExistence type="predicted"/>
<reference evidence="2 3" key="1">
    <citation type="submission" date="2019-04" db="EMBL/GenBank/DDBJ databases">
        <authorList>
            <person name="Feng G."/>
            <person name="Zhang J."/>
            <person name="Zhu H."/>
        </authorList>
    </citation>
    <scope>NUCLEOTIDE SEQUENCE [LARGE SCALE GENOMIC DNA]</scope>
    <source>
        <strain evidence="2 3">JCM 17223</strain>
    </source>
</reference>
<dbReference type="EMBL" id="SRLD01000016">
    <property type="protein sequence ID" value="TGE16400.1"/>
    <property type="molecule type" value="Genomic_DNA"/>
</dbReference>
<dbReference type="Pfam" id="PF00535">
    <property type="entry name" value="Glycos_transf_2"/>
    <property type="match status" value="1"/>
</dbReference>
<evidence type="ECO:0000313" key="2">
    <source>
        <dbReference type="EMBL" id="TGE16400.1"/>
    </source>
</evidence>
<dbReference type="GO" id="GO:0016740">
    <property type="term" value="F:transferase activity"/>
    <property type="evidence" value="ECO:0007669"/>
    <property type="project" value="UniProtKB-KW"/>
</dbReference>
<dbReference type="Gene3D" id="3.90.550.10">
    <property type="entry name" value="Spore Coat Polysaccharide Biosynthesis Protein SpsA, Chain A"/>
    <property type="match status" value="1"/>
</dbReference>
<organism evidence="2 3">
    <name type="scientific">Hymenobacter elongatus</name>
    <dbReference type="NCBI Taxonomy" id="877208"/>
    <lineage>
        <taxon>Bacteria</taxon>
        <taxon>Pseudomonadati</taxon>
        <taxon>Bacteroidota</taxon>
        <taxon>Cytophagia</taxon>
        <taxon>Cytophagales</taxon>
        <taxon>Hymenobacteraceae</taxon>
        <taxon>Hymenobacter</taxon>
    </lineage>
</organism>
<dbReference type="Proteomes" id="UP000297739">
    <property type="component" value="Unassembled WGS sequence"/>
</dbReference>
<dbReference type="InterPro" id="IPR001173">
    <property type="entry name" value="Glyco_trans_2-like"/>
</dbReference>
<dbReference type="PANTHER" id="PTHR43685:SF2">
    <property type="entry name" value="GLYCOSYLTRANSFERASE 2-LIKE DOMAIN-CONTAINING PROTEIN"/>
    <property type="match status" value="1"/>
</dbReference>
<evidence type="ECO:0000259" key="1">
    <source>
        <dbReference type="Pfam" id="PF00535"/>
    </source>
</evidence>
<dbReference type="InterPro" id="IPR029044">
    <property type="entry name" value="Nucleotide-diphossugar_trans"/>
</dbReference>
<name>A0A4Z0PN01_9BACT</name>
<dbReference type="SUPFAM" id="SSF53448">
    <property type="entry name" value="Nucleotide-diphospho-sugar transferases"/>
    <property type="match status" value="1"/>
</dbReference>
<dbReference type="InterPro" id="IPR050834">
    <property type="entry name" value="Glycosyltransf_2"/>
</dbReference>
<comment type="caution">
    <text evidence="2">The sequence shown here is derived from an EMBL/GenBank/DDBJ whole genome shotgun (WGS) entry which is preliminary data.</text>
</comment>
<keyword evidence="2" id="KW-0808">Transferase</keyword>
<protein>
    <submittedName>
        <fullName evidence="2">Glycosyltransferase family 2 protein</fullName>
    </submittedName>
</protein>
<gene>
    <name evidence="2" type="ORF">E5J99_09750</name>
</gene>
<accession>A0A4Z0PN01</accession>
<dbReference type="PANTHER" id="PTHR43685">
    <property type="entry name" value="GLYCOSYLTRANSFERASE"/>
    <property type="match status" value="1"/>
</dbReference>
<dbReference type="OrthoDB" id="9813550at2"/>
<evidence type="ECO:0000313" key="3">
    <source>
        <dbReference type="Proteomes" id="UP000297739"/>
    </source>
</evidence>
<keyword evidence="3" id="KW-1185">Reference proteome</keyword>